<feature type="binding site" evidence="8">
    <location>
        <begin position="87"/>
        <end position="91"/>
    </location>
    <ligand>
        <name>GTP</name>
        <dbReference type="ChEBI" id="CHEBI:37565"/>
        <label>1</label>
    </ligand>
</feature>
<name>A0A212K9J3_9BACT</name>
<keyword evidence="5 8" id="KW-0547">Nucleotide-binding</keyword>
<dbReference type="SUPFAM" id="SSF52540">
    <property type="entry name" value="P-loop containing nucleoside triphosphate hydrolases"/>
    <property type="match status" value="2"/>
</dbReference>
<dbReference type="GO" id="GO:0005525">
    <property type="term" value="F:GTP binding"/>
    <property type="evidence" value="ECO:0007669"/>
    <property type="project" value="UniProtKB-UniRule"/>
</dbReference>
<dbReference type="GO" id="GO:0043022">
    <property type="term" value="F:ribosome binding"/>
    <property type="evidence" value="ECO:0007669"/>
    <property type="project" value="TreeGrafter"/>
</dbReference>
<dbReference type="CDD" id="cd01895">
    <property type="entry name" value="EngA2"/>
    <property type="match status" value="1"/>
</dbReference>
<evidence type="ECO:0000256" key="4">
    <source>
        <dbReference type="ARBA" id="ARBA00022737"/>
    </source>
</evidence>
<feature type="domain" description="EngA-type G" evidence="11">
    <location>
        <begin position="34"/>
        <end position="198"/>
    </location>
</feature>
<dbReference type="CDD" id="cd01894">
    <property type="entry name" value="EngA1"/>
    <property type="match status" value="1"/>
</dbReference>
<dbReference type="NCBIfam" id="TIGR00231">
    <property type="entry name" value="small_GTP"/>
    <property type="match status" value="2"/>
</dbReference>
<dbReference type="PIRSF" id="PIRSF006485">
    <property type="entry name" value="GTP-binding_EngA"/>
    <property type="match status" value="1"/>
</dbReference>
<dbReference type="GO" id="GO:0042254">
    <property type="term" value="P:ribosome biogenesis"/>
    <property type="evidence" value="ECO:0007669"/>
    <property type="project" value="UniProtKB-KW"/>
</dbReference>
<comment type="function">
    <text evidence="8 10">GTPase that plays an essential role in the late steps of ribosome biogenesis.</text>
</comment>
<evidence type="ECO:0000256" key="6">
    <source>
        <dbReference type="ARBA" id="ARBA00023134"/>
    </source>
</evidence>
<feature type="binding site" evidence="8">
    <location>
        <begin position="260"/>
        <end position="264"/>
    </location>
    <ligand>
        <name>GTP</name>
        <dbReference type="ChEBI" id="CHEBI:37565"/>
        <label>2</label>
    </ligand>
</feature>
<evidence type="ECO:0000256" key="10">
    <source>
        <dbReference type="RuleBase" id="RU004481"/>
    </source>
</evidence>
<evidence type="ECO:0000259" key="11">
    <source>
        <dbReference type="PROSITE" id="PS51712"/>
    </source>
</evidence>
<dbReference type="FunFam" id="3.40.50.300:FF:000953">
    <property type="entry name" value="GTPase Der"/>
    <property type="match status" value="1"/>
</dbReference>
<evidence type="ECO:0000256" key="8">
    <source>
        <dbReference type="HAMAP-Rule" id="MF_00195"/>
    </source>
</evidence>
<dbReference type="PROSITE" id="PS51712">
    <property type="entry name" value="G_ENGA"/>
    <property type="match status" value="2"/>
</dbReference>
<dbReference type="Gene3D" id="3.30.300.20">
    <property type="match status" value="1"/>
</dbReference>
<dbReference type="PANTHER" id="PTHR43834">
    <property type="entry name" value="GTPASE DER"/>
    <property type="match status" value="1"/>
</dbReference>
<gene>
    <name evidence="8 12" type="primary">der</name>
    <name evidence="12" type="ORF">KL86DYS2_13349</name>
</gene>
<proteinExistence type="inferred from homology"/>
<dbReference type="Gene3D" id="3.40.50.300">
    <property type="entry name" value="P-loop containing nucleotide triphosphate hydrolases"/>
    <property type="match status" value="2"/>
</dbReference>
<evidence type="ECO:0000256" key="3">
    <source>
        <dbReference type="ARBA" id="ARBA00022517"/>
    </source>
</evidence>
<reference evidence="12" key="1">
    <citation type="submission" date="2016-04" db="EMBL/GenBank/DDBJ databases">
        <authorList>
            <person name="Evans L.H."/>
            <person name="Alamgir A."/>
            <person name="Owens N."/>
            <person name="Weber N.D."/>
            <person name="Virtaneva K."/>
            <person name="Barbian K."/>
            <person name="Babar A."/>
            <person name="Rosenke K."/>
        </authorList>
    </citation>
    <scope>NUCLEOTIDE SEQUENCE</scope>
    <source>
        <strain evidence="12">86-2</strain>
    </source>
</reference>
<dbReference type="HAMAP" id="MF_00195">
    <property type="entry name" value="GTPase_Der"/>
    <property type="match status" value="1"/>
</dbReference>
<comment type="similarity">
    <text evidence="1 8 9 10">Belongs to the TRAFAC class TrmE-Era-EngA-EngB-Septin-like GTPase superfamily. EngA (Der) GTPase family.</text>
</comment>
<keyword evidence="6 8" id="KW-0342">GTP-binding</keyword>
<evidence type="ECO:0000256" key="7">
    <source>
        <dbReference type="ARBA" id="ARBA00032345"/>
    </source>
</evidence>
<evidence type="ECO:0000256" key="2">
    <source>
        <dbReference type="ARBA" id="ARBA00020953"/>
    </source>
</evidence>
<dbReference type="NCBIfam" id="TIGR03594">
    <property type="entry name" value="GTPase_EngA"/>
    <property type="match status" value="1"/>
</dbReference>
<keyword evidence="3 8" id="KW-0690">Ribosome biogenesis</keyword>
<dbReference type="InterPro" id="IPR015946">
    <property type="entry name" value="KH_dom-like_a/b"/>
</dbReference>
<dbReference type="AlphaFoldDB" id="A0A212K9J3"/>
<keyword evidence="4 10" id="KW-0677">Repeat</keyword>
<dbReference type="InterPro" id="IPR032859">
    <property type="entry name" value="KH_dom-like"/>
</dbReference>
<dbReference type="InterPro" id="IPR031166">
    <property type="entry name" value="G_ENGA"/>
</dbReference>
<dbReference type="InterPro" id="IPR005225">
    <property type="entry name" value="Small_GTP-bd"/>
</dbReference>
<feature type="binding site" evidence="8">
    <location>
        <begin position="213"/>
        <end position="220"/>
    </location>
    <ligand>
        <name>GTP</name>
        <dbReference type="ChEBI" id="CHEBI:37565"/>
        <label>2</label>
    </ligand>
</feature>
<feature type="domain" description="EngA-type G" evidence="11">
    <location>
        <begin position="207"/>
        <end position="383"/>
    </location>
</feature>
<feature type="binding site" evidence="8">
    <location>
        <begin position="150"/>
        <end position="153"/>
    </location>
    <ligand>
        <name>GTP</name>
        <dbReference type="ChEBI" id="CHEBI:37565"/>
        <label>1</label>
    </ligand>
</feature>
<dbReference type="InterPro" id="IPR016484">
    <property type="entry name" value="GTPase_Der"/>
</dbReference>
<dbReference type="Pfam" id="PF14714">
    <property type="entry name" value="KH_dom-like"/>
    <property type="match status" value="1"/>
</dbReference>
<comment type="subunit">
    <text evidence="8">Associates with the 50S ribosomal subunit.</text>
</comment>
<dbReference type="PANTHER" id="PTHR43834:SF6">
    <property type="entry name" value="GTPASE DER"/>
    <property type="match status" value="1"/>
</dbReference>
<dbReference type="Pfam" id="PF01926">
    <property type="entry name" value="MMR_HSR1"/>
    <property type="match status" value="2"/>
</dbReference>
<evidence type="ECO:0000256" key="5">
    <source>
        <dbReference type="ARBA" id="ARBA00022741"/>
    </source>
</evidence>
<organism evidence="12">
    <name type="scientific">uncultured Dysgonomonas sp</name>
    <dbReference type="NCBI Taxonomy" id="206096"/>
    <lineage>
        <taxon>Bacteria</taxon>
        <taxon>Pseudomonadati</taxon>
        <taxon>Bacteroidota</taxon>
        <taxon>Bacteroidia</taxon>
        <taxon>Bacteroidales</taxon>
        <taxon>Dysgonomonadaceae</taxon>
        <taxon>Dysgonomonas</taxon>
        <taxon>environmental samples</taxon>
    </lineage>
</organism>
<dbReference type="EMBL" id="FLUL01000001">
    <property type="protein sequence ID" value="SBW08336.1"/>
    <property type="molecule type" value="Genomic_DNA"/>
</dbReference>
<dbReference type="InterPro" id="IPR006073">
    <property type="entry name" value="GTP-bd"/>
</dbReference>
<evidence type="ECO:0000256" key="1">
    <source>
        <dbReference type="ARBA" id="ARBA00008279"/>
    </source>
</evidence>
<feature type="binding site" evidence="8">
    <location>
        <begin position="40"/>
        <end position="47"/>
    </location>
    <ligand>
        <name>GTP</name>
        <dbReference type="ChEBI" id="CHEBI:37565"/>
        <label>1</label>
    </ligand>
</feature>
<evidence type="ECO:0000313" key="12">
    <source>
        <dbReference type="EMBL" id="SBW08336.1"/>
    </source>
</evidence>
<accession>A0A212K9J3</accession>
<dbReference type="InterPro" id="IPR027417">
    <property type="entry name" value="P-loop_NTPase"/>
</dbReference>
<feature type="binding site" evidence="8">
    <location>
        <begin position="325"/>
        <end position="328"/>
    </location>
    <ligand>
        <name>GTP</name>
        <dbReference type="ChEBI" id="CHEBI:37565"/>
        <label>2</label>
    </ligand>
</feature>
<evidence type="ECO:0000256" key="9">
    <source>
        <dbReference type="PROSITE-ProRule" id="PRU01049"/>
    </source>
</evidence>
<dbReference type="FunFam" id="3.30.300.20:FF:000004">
    <property type="entry name" value="GTPase Der"/>
    <property type="match status" value="1"/>
</dbReference>
<protein>
    <recommendedName>
        <fullName evidence="2 8">GTPase Der</fullName>
    </recommendedName>
    <alternativeName>
        <fullName evidence="7 8">GTP-binding protein EngA</fullName>
    </alternativeName>
</protein>
<dbReference type="PRINTS" id="PR00326">
    <property type="entry name" value="GTP1OBG"/>
</dbReference>
<dbReference type="FunFam" id="3.40.50.300:FF:000040">
    <property type="entry name" value="GTPase Der"/>
    <property type="match status" value="1"/>
</dbReference>
<sequence>MKGLHTQAFFVESVFNKNTYLCTKFRVQYTNMGNLVAIVGRPNVGKSTLFNRLTESRQAIVDETSGTTRDRQYGKVEWGGQDFSLVDTGGWVVNSEDVFENEINKQVAIAIEEADVILFMVDVMNGLTDLDSSVANMLRRSKKPILLVSNKADNFNLHAQSAEFYALGLGDPINISAINGSGTGDLLDVIITKFTKKGEEEHLEDIPRIAIVGRPNAGKSSLVNALMDEERNIVTNIAGTTRDSIYTRFDKFNLDFYLVDTAGIRKKGKVTEDLEYYSVIRSIKAIENSDVCVLMLDATQGIESQDMNIFSLIQKNRKGLVVCVNKWDLVENKELVVIKTFENAIRERLAPFTDFPIIFASAMTKQRILKVLETAKEVYGRRKTKIPTHKLNEILLPIIERTPPPANKGKYIKIKYITQLPNTHVPTFVFFCNLPQWIKDPYKRFLENRIRDNWDLSGTPINIIIREK</sequence>